<dbReference type="Pfam" id="PF13155">
    <property type="entry name" value="Toprim_2"/>
    <property type="match status" value="1"/>
</dbReference>
<evidence type="ECO:0000259" key="1">
    <source>
        <dbReference type="PROSITE" id="PS51199"/>
    </source>
</evidence>
<dbReference type="EMBL" id="LR798233">
    <property type="protein sequence ID" value="CAB5212760.1"/>
    <property type="molecule type" value="Genomic_DNA"/>
</dbReference>
<dbReference type="Gene3D" id="3.40.50.300">
    <property type="entry name" value="P-loop containing nucleotide triphosphate hydrolases"/>
    <property type="match status" value="1"/>
</dbReference>
<dbReference type="SUPFAM" id="SSF56731">
    <property type="entry name" value="DNA primase core"/>
    <property type="match status" value="1"/>
</dbReference>
<dbReference type="PROSITE" id="PS51199">
    <property type="entry name" value="SF4_HELICASE"/>
    <property type="match status" value="1"/>
</dbReference>
<dbReference type="GO" id="GO:0006260">
    <property type="term" value="P:DNA replication"/>
    <property type="evidence" value="ECO:0007669"/>
    <property type="project" value="InterPro"/>
</dbReference>
<dbReference type="SUPFAM" id="SSF52540">
    <property type="entry name" value="P-loop containing nucleoside triphosphate hydrolases"/>
    <property type="match status" value="1"/>
</dbReference>
<dbReference type="InterPro" id="IPR034154">
    <property type="entry name" value="TOPRIM_DnaG/twinkle"/>
</dbReference>
<dbReference type="InterPro" id="IPR007694">
    <property type="entry name" value="DNA_helicase_DnaB-like_C"/>
</dbReference>
<dbReference type="CDD" id="cd01029">
    <property type="entry name" value="TOPRIM_primases"/>
    <property type="match status" value="1"/>
</dbReference>
<gene>
    <name evidence="2" type="ORF">UFOVP191_17</name>
</gene>
<keyword evidence="2" id="KW-0067">ATP-binding</keyword>
<reference evidence="2" key="1">
    <citation type="submission" date="2020-05" db="EMBL/GenBank/DDBJ databases">
        <authorList>
            <person name="Chiriac C."/>
            <person name="Salcher M."/>
            <person name="Ghai R."/>
            <person name="Kavagutti S V."/>
        </authorList>
    </citation>
    <scope>NUCLEOTIDE SEQUENCE</scope>
</reference>
<dbReference type="InterPro" id="IPR027417">
    <property type="entry name" value="P-loop_NTPase"/>
</dbReference>
<keyword evidence="2" id="KW-0378">Hydrolase</keyword>
<dbReference type="GO" id="GO:0003697">
    <property type="term" value="F:single-stranded DNA binding"/>
    <property type="evidence" value="ECO:0007669"/>
    <property type="project" value="InterPro"/>
</dbReference>
<keyword evidence="2" id="KW-0547">Nucleotide-binding</keyword>
<dbReference type="Pfam" id="PF03796">
    <property type="entry name" value="DnaB_C"/>
    <property type="match status" value="1"/>
</dbReference>
<proteinExistence type="predicted"/>
<dbReference type="InterPro" id="IPR027032">
    <property type="entry name" value="Twinkle-like"/>
</dbReference>
<accession>A0A6J7WGE8</accession>
<dbReference type="PANTHER" id="PTHR12873:SF0">
    <property type="entry name" value="TWINKLE MTDNA HELICASE"/>
    <property type="match status" value="1"/>
</dbReference>
<dbReference type="PANTHER" id="PTHR12873">
    <property type="entry name" value="T7-LIKE MITOCHONDRIAL DNA HELICASE"/>
    <property type="match status" value="1"/>
</dbReference>
<name>A0A6J7WGE8_9CAUD</name>
<keyword evidence="2" id="KW-0347">Helicase</keyword>
<dbReference type="GO" id="GO:0043139">
    <property type="term" value="F:5'-3' DNA helicase activity"/>
    <property type="evidence" value="ECO:0007669"/>
    <property type="project" value="InterPro"/>
</dbReference>
<feature type="domain" description="SF4 helicase" evidence="1">
    <location>
        <begin position="203"/>
        <end position="458"/>
    </location>
</feature>
<protein>
    <submittedName>
        <fullName evidence="2">DnaB, replicative DNA helicase</fullName>
    </submittedName>
</protein>
<dbReference type="GO" id="GO:0005524">
    <property type="term" value="F:ATP binding"/>
    <property type="evidence" value="ECO:0007669"/>
    <property type="project" value="InterPro"/>
</dbReference>
<evidence type="ECO:0000313" key="2">
    <source>
        <dbReference type="EMBL" id="CAB5212760.1"/>
    </source>
</evidence>
<sequence length="458" mass="51476">MIINQILEARGINEATISNLGWRVLNDWLEMPVIRNGEEVGFKSRKFGDDKAFTQKKGTPQIFYNFDALAAIGDGFLIVTEGELDCAIALQCGYLAVSVPAGAPAEKVQEGGSKYAFLDDLPKTAKVILAFDDDAAGHNLLHDVSVRVGKGRCKWLKHPKGCKDLNETFMKYGAKGIHESVKRADWMHVSGLSLMEDLPPAAFTEAVPCPVEGMGELYKLRLGDFTVVTGIPGMGKTTFANEIASSMAILHDWNVCVASFEQNPRADFEPWLQTHHARRPANCLTQAEIDKASKWINSKFRFITPDDENEVDLPWLLERIEAAALRHDCKLVIVDPWNELEHTHGRDMTQTEYTGMAIRLMKRLASRLQIHLMVITHPAKMQRNKDGEYPVPSLYDIADSAHWRNKADMGIIVHRDDDKSSRIIVAKCRYWGKIGKTGEVKVRFDEYSNRFVSLNNYG</sequence>
<dbReference type="Gene3D" id="3.40.1360.10">
    <property type="match status" value="1"/>
</dbReference>
<organism evidence="2">
    <name type="scientific">uncultured Caudovirales phage</name>
    <dbReference type="NCBI Taxonomy" id="2100421"/>
    <lineage>
        <taxon>Viruses</taxon>
        <taxon>Duplodnaviria</taxon>
        <taxon>Heunggongvirae</taxon>
        <taxon>Uroviricota</taxon>
        <taxon>Caudoviricetes</taxon>
        <taxon>Peduoviridae</taxon>
        <taxon>Maltschvirus</taxon>
        <taxon>Maltschvirus maltsch</taxon>
    </lineage>
</organism>